<evidence type="ECO:0000313" key="1">
    <source>
        <dbReference type="EMBL" id="GHO89754.1"/>
    </source>
</evidence>
<keyword evidence="2" id="KW-1185">Reference proteome</keyword>
<evidence type="ECO:0000313" key="2">
    <source>
        <dbReference type="Proteomes" id="UP000635565"/>
    </source>
</evidence>
<sequence>MECRIGCGACCIAPSISTPIPGMPDGKPAGVRCVNLTSDNRCRLFGKPERPAVCVAFQPQEDICGRSSQEALQIITTLERATAPIRKK</sequence>
<accession>A0ABQ3VVU5</accession>
<dbReference type="Proteomes" id="UP000635565">
    <property type="component" value="Unassembled WGS sequence"/>
</dbReference>
<protein>
    <submittedName>
        <fullName evidence="1">Zinc/iron-chelating domain-containing protein</fullName>
    </submittedName>
</protein>
<reference evidence="1 2" key="1">
    <citation type="journal article" date="2021" name="Int. J. Syst. Evol. Microbiol.">
        <title>Reticulibacter mediterranei gen. nov., sp. nov., within the new family Reticulibacteraceae fam. nov., and Ktedonospora formicarum gen. nov., sp. nov., Ktedonobacter robiniae sp. nov., Dictyobacter formicarum sp. nov. and Dictyobacter arantiisoli sp. nov., belonging to the class Ktedonobacteria.</title>
        <authorList>
            <person name="Yabe S."/>
            <person name="Zheng Y."/>
            <person name="Wang C.M."/>
            <person name="Sakai Y."/>
            <person name="Abe K."/>
            <person name="Yokota A."/>
            <person name="Donadio S."/>
            <person name="Cavaletti L."/>
            <person name="Monciardini P."/>
        </authorList>
    </citation>
    <scope>NUCLEOTIDE SEQUENCE [LARGE SCALE GENOMIC DNA]</scope>
    <source>
        <strain evidence="1 2">SOSP1-9</strain>
    </source>
</reference>
<comment type="caution">
    <text evidence="1">The sequence shown here is derived from an EMBL/GenBank/DDBJ whole genome shotgun (WGS) entry which is preliminary data.</text>
</comment>
<dbReference type="InterPro" id="IPR005358">
    <property type="entry name" value="Puta_zinc/iron-chelating_dom"/>
</dbReference>
<dbReference type="PANTHER" id="PTHR36931">
    <property type="entry name" value="UPF0153 PROTEIN YEIW"/>
    <property type="match status" value="1"/>
</dbReference>
<proteinExistence type="predicted"/>
<gene>
    <name evidence="1" type="ORF">KSZ_77600</name>
</gene>
<dbReference type="PANTHER" id="PTHR36931:SF1">
    <property type="entry name" value="UPF0153 PROTEIN YEIW"/>
    <property type="match status" value="1"/>
</dbReference>
<dbReference type="InterPro" id="IPR052572">
    <property type="entry name" value="UPF0153_domain"/>
</dbReference>
<organism evidence="1 2">
    <name type="scientific">Dictyobacter formicarum</name>
    <dbReference type="NCBI Taxonomy" id="2778368"/>
    <lineage>
        <taxon>Bacteria</taxon>
        <taxon>Bacillati</taxon>
        <taxon>Chloroflexota</taxon>
        <taxon>Ktedonobacteria</taxon>
        <taxon>Ktedonobacterales</taxon>
        <taxon>Dictyobacteraceae</taxon>
        <taxon>Dictyobacter</taxon>
    </lineage>
</organism>
<name>A0ABQ3VVU5_9CHLR</name>
<dbReference type="RefSeq" id="WP_201367317.1">
    <property type="nucleotide sequence ID" value="NZ_BNJJ01000044.1"/>
</dbReference>
<dbReference type="Pfam" id="PF03692">
    <property type="entry name" value="CxxCxxCC"/>
    <property type="match status" value="1"/>
</dbReference>
<dbReference type="EMBL" id="BNJJ01000044">
    <property type="protein sequence ID" value="GHO89754.1"/>
    <property type="molecule type" value="Genomic_DNA"/>
</dbReference>